<reference evidence="9 10" key="1">
    <citation type="submission" date="2025-04" db="UniProtKB">
        <authorList>
            <consortium name="RefSeq"/>
        </authorList>
    </citation>
    <scope>IDENTIFICATION</scope>
    <source>
        <tissue evidence="9 10">Whole insect</tissue>
    </source>
</reference>
<feature type="compositionally biased region" description="Basic residues" evidence="7">
    <location>
        <begin position="620"/>
        <end position="634"/>
    </location>
</feature>
<evidence type="ECO:0000256" key="4">
    <source>
        <dbReference type="ARBA" id="ARBA00023242"/>
    </source>
</evidence>
<comment type="similarity">
    <text evidence="2 6">Belongs to the SCC2/Nipped-B family.</text>
</comment>
<dbReference type="CDD" id="cd23958">
    <property type="entry name" value="SCC2"/>
    <property type="match status" value="1"/>
</dbReference>
<keyword evidence="3 6" id="KW-0677">Repeat</keyword>
<protein>
    <recommendedName>
        <fullName evidence="6">Nipped-B protein</fullName>
    </recommendedName>
</protein>
<dbReference type="GO" id="GO:0010468">
    <property type="term" value="P:regulation of gene expression"/>
    <property type="evidence" value="ECO:0007669"/>
    <property type="project" value="InterPro"/>
</dbReference>
<dbReference type="Gene3D" id="1.25.10.10">
    <property type="entry name" value="Leucine-rich Repeat Variant"/>
    <property type="match status" value="1"/>
</dbReference>
<keyword evidence="4 6" id="KW-0539">Nucleus</keyword>
<feature type="compositionally biased region" description="Polar residues" evidence="7">
    <location>
        <begin position="45"/>
        <end position="54"/>
    </location>
</feature>
<keyword evidence="5 6" id="KW-0131">Cell cycle</keyword>
<evidence type="ECO:0000313" key="10">
    <source>
        <dbReference type="RefSeq" id="XP_028127813.1"/>
    </source>
</evidence>
<dbReference type="GO" id="GO:0140588">
    <property type="term" value="P:chromatin looping"/>
    <property type="evidence" value="ECO:0007669"/>
    <property type="project" value="InterPro"/>
</dbReference>
<dbReference type="PANTHER" id="PTHR21704">
    <property type="entry name" value="NIPPED-B-LIKE PROTEIN DELANGIN SCC2-RELATED"/>
    <property type="match status" value="1"/>
</dbReference>
<dbReference type="OrthoDB" id="418242at2759"/>
<dbReference type="Pfam" id="PF12765">
    <property type="entry name" value="Cohesin_HEAT"/>
    <property type="match status" value="1"/>
</dbReference>
<sequence>MPSADDKQFTQVIRKILRPGTTRSSQDKYNGIDKKKEIEFKTPSAPRQQTTGTKRTAKESMILLENGSGKFPALAGIKKQRKSDIAKTELDTKKKIEKLDIFSSLQQIKEQNLKLQPKKQMINSNVCESFRKHIDCVVSKCESNGTADIDNQILMTLYQEAAGLNHIGNTNKINVEKLVKLLNLLEANIKVGTKISPLSNKDLQLFRLSIERVLATADACLICMYIMTSKNMPKRVYLEEVIHRIMQYINHNITNTILPAVDPTYSAENKTKKNNQDSKLISEKCLILLGVKITELVYLIAELIDFLTLDETAIFLAFSIGAATFWAKNVQNLQIASMNLVTKLFRTYKRHQTVFLDNILSSLMLLPTTKQHLKTYILKDGKNISIVSALVVQLIQSMVTLPENLFQKNTKTKTKTKDKVDIDSLICTKYKEATAMAAGFLTIFFHRCFKMQKNSDRRSLFENFVDDLLLVRNNPEFPGTDLVLCLLGKMLVKLFLNKNEQVALRVVSLDCLSIIAGKLRKDNVLFASEKANIDDMISTIKRREQKGNQKDVGNREIEVDILRNDDKFLQSLLLEFLGVNGRQNGIYKNARLFYLVQWHKDLATRKSQLVLDHKEESGNKKRNYKSKSSSKTKSKSKDKENVPEKDPEIMRIAEMEKFLLEKIQEVLSPEFEHQAYECQLDYNSAKMVVALLASKRYFSQSFDQYFNAILIVLKDASNVLRTKGLKCLSTIIKTDPTVLEGNDTQLMISQSFVDPSSSVREAVIDLLAKFILDKPELITKYYEMISARILDTGISIRKRVIKILNDICLDYPDFEKNTEICVKIIRRINDEESVKELVLKMFQNMWFTCASGSKLFKKVTSIIDIVIASKETGLENFEQILVELLEPTKDKYNSSKSKTDHPNEILRASRQIVDFLMEPTLRNPNQHNNESSERLAAVLKTLHIFAKIKPKLLVRHVSKFHRYLELQETSANDNGIIGSVIAILELVVPLSENPSEVFLAQLEEQIMKLLLRYDRTIVNSCLSCLAAICNKITHKYETIRDCFNKFYNYLLGYKTWEGVGMPTEEYAICKAVIKRSLLIVGLLLKYFDFKDPEVSGELAPDTTDQVYQTMLCFLQKDSIDIQVNTLKAIGILCSRYYQFLWENQLKTFYYKQLASKDTSLLMKAEILNNIENFLKEEDIRLTEDNKNWNKISKQTDLKEMDDTSSGIASLVIQYYLKVILNCYLYDSLQIRQAVYRVVQMILRQGLVHPLLMVPYLFCMSTDCEQPVALNAHKRLCEIESRYPGLIHTRSSLGIQLSFQLQKILQGEKVVRGFKVKEKEEYPVALNGGLYSLLRGSREQRRALIIYCLKQFEEPTELALSYMIYLADNMAYFPYQVQDEPLFLVHYIDIKISVFGTNLLQNFKDGLISAKNQPKNKNLADKKGDLTAIDTDEEEEDEQTLLNRLPKDTSQLQACISAAQGWLLLLSLKQYIVDIYGLSSENIQLYSPSVAAKVYEKPVQRKSNIMFNPKSTLEKLQEICLGKKQKAKNKTTLVREYIDFNKLVNSI</sequence>
<dbReference type="RefSeq" id="XP_028127813.1">
    <property type="nucleotide sequence ID" value="XM_028272012.1"/>
</dbReference>
<evidence type="ECO:0000313" key="9">
    <source>
        <dbReference type="RefSeq" id="XP_028127812.1"/>
    </source>
</evidence>
<evidence type="ECO:0000256" key="2">
    <source>
        <dbReference type="ARBA" id="ARBA00009252"/>
    </source>
</evidence>
<dbReference type="Pfam" id="PF12830">
    <property type="entry name" value="Nipped-B_C"/>
    <property type="match status" value="1"/>
</dbReference>
<evidence type="ECO:0000256" key="6">
    <source>
        <dbReference type="RuleBase" id="RU364107"/>
    </source>
</evidence>
<evidence type="ECO:0000256" key="3">
    <source>
        <dbReference type="ARBA" id="ARBA00022737"/>
    </source>
</evidence>
<dbReference type="InterPro" id="IPR033031">
    <property type="entry name" value="Scc2/Nipped-B"/>
</dbReference>
<dbReference type="SUPFAM" id="SSF48371">
    <property type="entry name" value="ARM repeat"/>
    <property type="match status" value="1"/>
</dbReference>
<evidence type="ECO:0000256" key="1">
    <source>
        <dbReference type="ARBA" id="ARBA00004123"/>
    </source>
</evidence>
<dbReference type="InterPro" id="IPR011989">
    <property type="entry name" value="ARM-like"/>
</dbReference>
<feature type="compositionally biased region" description="Basic and acidic residues" evidence="7">
    <location>
        <begin position="635"/>
        <end position="646"/>
    </location>
</feature>
<organism evidence="9">
    <name type="scientific">Diabrotica virgifera virgifera</name>
    <name type="common">western corn rootworm</name>
    <dbReference type="NCBI Taxonomy" id="50390"/>
    <lineage>
        <taxon>Eukaryota</taxon>
        <taxon>Metazoa</taxon>
        <taxon>Ecdysozoa</taxon>
        <taxon>Arthropoda</taxon>
        <taxon>Hexapoda</taxon>
        <taxon>Insecta</taxon>
        <taxon>Pterygota</taxon>
        <taxon>Neoptera</taxon>
        <taxon>Endopterygota</taxon>
        <taxon>Coleoptera</taxon>
        <taxon>Polyphaga</taxon>
        <taxon>Cucujiformia</taxon>
        <taxon>Chrysomeloidea</taxon>
        <taxon>Chrysomelidae</taxon>
        <taxon>Galerucinae</taxon>
        <taxon>Diabroticina</taxon>
        <taxon>Diabroticites</taxon>
        <taxon>Diabrotica</taxon>
    </lineage>
</organism>
<dbReference type="InterPro" id="IPR026003">
    <property type="entry name" value="Cohesin_HEAT"/>
</dbReference>
<dbReference type="InterPro" id="IPR016024">
    <property type="entry name" value="ARM-type_fold"/>
</dbReference>
<dbReference type="GO" id="GO:0061775">
    <property type="term" value="F:cohesin loader activity"/>
    <property type="evidence" value="ECO:0007669"/>
    <property type="project" value="InterPro"/>
</dbReference>
<accession>A0A6P7EZ04</accession>
<dbReference type="GO" id="GO:0034087">
    <property type="term" value="P:establishment of mitotic sister chromatid cohesion"/>
    <property type="evidence" value="ECO:0007669"/>
    <property type="project" value="TreeGrafter"/>
</dbReference>
<evidence type="ECO:0000259" key="8">
    <source>
        <dbReference type="Pfam" id="PF12830"/>
    </source>
</evidence>
<evidence type="ECO:0000256" key="5">
    <source>
        <dbReference type="ARBA" id="ARBA00023306"/>
    </source>
</evidence>
<dbReference type="KEGG" id="dvv:114324227"/>
<feature type="region of interest" description="Disordered" evidence="7">
    <location>
        <begin position="18"/>
        <end position="55"/>
    </location>
</feature>
<dbReference type="RefSeq" id="XP_028127812.1">
    <property type="nucleotide sequence ID" value="XM_028272011.1"/>
</dbReference>
<dbReference type="InterPro" id="IPR024986">
    <property type="entry name" value="Nipped-B_C"/>
</dbReference>
<dbReference type="GO" id="GO:0003682">
    <property type="term" value="F:chromatin binding"/>
    <property type="evidence" value="ECO:0007669"/>
    <property type="project" value="TreeGrafter"/>
</dbReference>
<gene>
    <name evidence="9 10" type="primary">LOC114324227</name>
</gene>
<feature type="domain" description="Sister chromatid cohesion C-terminal" evidence="8">
    <location>
        <begin position="1208"/>
        <end position="1388"/>
    </location>
</feature>
<evidence type="ECO:0000256" key="7">
    <source>
        <dbReference type="SAM" id="MobiDB-lite"/>
    </source>
</evidence>
<dbReference type="GO" id="GO:0090694">
    <property type="term" value="C:Scc2-Scc4 cohesin loading complex"/>
    <property type="evidence" value="ECO:0007669"/>
    <property type="project" value="TreeGrafter"/>
</dbReference>
<feature type="compositionally biased region" description="Basic and acidic residues" evidence="7">
    <location>
        <begin position="30"/>
        <end position="40"/>
    </location>
</feature>
<proteinExistence type="inferred from homology"/>
<dbReference type="PANTHER" id="PTHR21704:SF18">
    <property type="entry name" value="NIPPED-B-LIKE PROTEIN"/>
    <property type="match status" value="1"/>
</dbReference>
<dbReference type="GO" id="GO:0071169">
    <property type="term" value="P:establishment of protein localization to chromatin"/>
    <property type="evidence" value="ECO:0007669"/>
    <property type="project" value="TreeGrafter"/>
</dbReference>
<dbReference type="GO" id="GO:1990414">
    <property type="term" value="P:replication-born double-strand break repair via sister chromatid exchange"/>
    <property type="evidence" value="ECO:0007669"/>
    <property type="project" value="TreeGrafter"/>
</dbReference>
<name>A0A6P7EZ04_DIAVI</name>
<comment type="subcellular location">
    <subcellularLocation>
        <location evidence="1 6">Nucleus</location>
    </subcellularLocation>
</comment>
<feature type="region of interest" description="Disordered" evidence="7">
    <location>
        <begin position="612"/>
        <end position="646"/>
    </location>
</feature>